<dbReference type="SMART" id="SM00355">
    <property type="entry name" value="ZnF_C2H2"/>
    <property type="match status" value="2"/>
</dbReference>
<protein>
    <submittedName>
        <fullName evidence="3">Transcriptional factor SWI5</fullName>
    </submittedName>
</protein>
<feature type="compositionally biased region" description="Basic and acidic residues" evidence="1">
    <location>
        <begin position="531"/>
        <end position="542"/>
    </location>
</feature>
<dbReference type="InterPro" id="IPR013087">
    <property type="entry name" value="Znf_C2H2_type"/>
</dbReference>
<evidence type="ECO:0000259" key="2">
    <source>
        <dbReference type="PROSITE" id="PS00028"/>
    </source>
</evidence>
<dbReference type="PROSITE" id="PS00028">
    <property type="entry name" value="ZINC_FINGER_C2H2_1"/>
    <property type="match status" value="1"/>
</dbReference>
<name>A0ABQ0GLF7_9PEZI</name>
<proteinExistence type="predicted"/>
<evidence type="ECO:0000313" key="3">
    <source>
        <dbReference type="EMBL" id="GAB1318608.1"/>
    </source>
</evidence>
<dbReference type="Proteomes" id="UP001628179">
    <property type="component" value="Unassembled WGS sequence"/>
</dbReference>
<keyword evidence="4" id="KW-1185">Reference proteome</keyword>
<reference evidence="3 4" key="1">
    <citation type="submission" date="2024-09" db="EMBL/GenBank/DDBJ databases">
        <title>Itraconazole resistance in Madurella fahalii resulting from another homologue of gene encoding cytochrome P450 14-alpha sterol demethylase (CYP51).</title>
        <authorList>
            <person name="Yoshioka I."/>
            <person name="Fahal A.H."/>
            <person name="Kaneko S."/>
            <person name="Yaguchi T."/>
        </authorList>
    </citation>
    <scope>NUCLEOTIDE SEQUENCE [LARGE SCALE GENOMIC DNA]</scope>
    <source>
        <strain evidence="3 4">IFM 68171</strain>
    </source>
</reference>
<feature type="domain" description="C2H2-type" evidence="2">
    <location>
        <begin position="180"/>
        <end position="204"/>
    </location>
</feature>
<comment type="caution">
    <text evidence="3">The sequence shown here is derived from an EMBL/GenBank/DDBJ whole genome shotgun (WGS) entry which is preliminary data.</text>
</comment>
<gene>
    <name evidence="3" type="ORF">MFIFM68171_08818</name>
</gene>
<organism evidence="3 4">
    <name type="scientific">Madurella fahalii</name>
    <dbReference type="NCBI Taxonomy" id="1157608"/>
    <lineage>
        <taxon>Eukaryota</taxon>
        <taxon>Fungi</taxon>
        <taxon>Dikarya</taxon>
        <taxon>Ascomycota</taxon>
        <taxon>Pezizomycotina</taxon>
        <taxon>Sordariomycetes</taxon>
        <taxon>Sordariomycetidae</taxon>
        <taxon>Sordariales</taxon>
        <taxon>Sordariales incertae sedis</taxon>
        <taxon>Madurella</taxon>
    </lineage>
</organism>
<accession>A0ABQ0GLF7</accession>
<dbReference type="EMBL" id="BAAFSV010000005">
    <property type="protein sequence ID" value="GAB1318608.1"/>
    <property type="molecule type" value="Genomic_DNA"/>
</dbReference>
<evidence type="ECO:0000313" key="4">
    <source>
        <dbReference type="Proteomes" id="UP001628179"/>
    </source>
</evidence>
<dbReference type="RefSeq" id="XP_070920338.1">
    <property type="nucleotide sequence ID" value="XM_071064237.1"/>
</dbReference>
<dbReference type="GeneID" id="98179560"/>
<sequence length="542" mass="59605">MATLTDGCIRQLAYRYPLPELIRFLKDVEPLLNDQGMAQIAILESQCASRPSSSLSTAGGWSLHSPFDRPSSGMGYSDTSSISDGVHSIDTPSIPAQTGPDSQSCRGRTHGYRATTGHRISKAIHKLTTPSASSALHSPKKTSFECPYCSEVKMPSSISRKADLKRHFMQFHQTDAQWLCLERGCGMAFDWKSAFEWHVKQAHHNVHHPHEKAMVKLCPQLVFACGFTNCRLVFEASSSADADETAKKYFNHVLKHFDDNLTHRNWSYSTRFRNLLRQKGVADFWKNRKKGGQDPEWQPHTSNVLRKMLETRHLPDVFLVIEWAMNLGCKPFCEPFSPVPKLPAKLRLPVKENCNSCDSALAGHCLVADIGSHRTGPKDAVLSSTNPAGLGEIPMHSPGPVPCTEFLSGVESQFPMVPQFQIPALEPYADVQQQGITAAGSDSHPVYAFSDGSASLITRQPVSQWLACEGQPAGISPQSTQSAIPACSYLTVGPMLSTEYCHQVLGTDGGRDGIASQRGLGTPQADFEMGDCPHDPHDEPYY</sequence>
<feature type="region of interest" description="Disordered" evidence="1">
    <location>
        <begin position="512"/>
        <end position="542"/>
    </location>
</feature>
<dbReference type="Gene3D" id="3.30.160.60">
    <property type="entry name" value="Classic Zinc Finger"/>
    <property type="match status" value="1"/>
</dbReference>
<evidence type="ECO:0000256" key="1">
    <source>
        <dbReference type="SAM" id="MobiDB-lite"/>
    </source>
</evidence>